<dbReference type="PANTHER" id="PTHR47326">
    <property type="entry name" value="TRANSPOSABLE ELEMENT TC3 TRANSPOSASE-LIKE PROTEIN"/>
    <property type="match status" value="1"/>
</dbReference>
<keyword evidence="2" id="KW-1185">Reference proteome</keyword>
<reference evidence="1 2" key="1">
    <citation type="journal article" date="2022" name="Allergy">
        <title>Genome assembly and annotation of Periplaneta americana reveal a comprehensive cockroach allergen profile.</title>
        <authorList>
            <person name="Wang L."/>
            <person name="Xiong Q."/>
            <person name="Saelim N."/>
            <person name="Wang L."/>
            <person name="Nong W."/>
            <person name="Wan A.T."/>
            <person name="Shi M."/>
            <person name="Liu X."/>
            <person name="Cao Q."/>
            <person name="Hui J.H.L."/>
            <person name="Sookrung N."/>
            <person name="Leung T.F."/>
            <person name="Tungtrongchitr A."/>
            <person name="Tsui S.K.W."/>
        </authorList>
    </citation>
    <scope>NUCLEOTIDE SEQUENCE [LARGE SCALE GENOMIC DNA]</scope>
    <source>
        <strain evidence="1">PWHHKU_190912</strain>
    </source>
</reference>
<gene>
    <name evidence="1" type="ORF">ANN_20465</name>
</gene>
<evidence type="ECO:0008006" key="3">
    <source>
        <dbReference type="Google" id="ProtNLM"/>
    </source>
</evidence>
<dbReference type="EMBL" id="JAJSOF020000029">
    <property type="protein sequence ID" value="KAJ4431859.1"/>
    <property type="molecule type" value="Genomic_DNA"/>
</dbReference>
<dbReference type="InterPro" id="IPR036397">
    <property type="entry name" value="RNaseH_sf"/>
</dbReference>
<evidence type="ECO:0000313" key="1">
    <source>
        <dbReference type="EMBL" id="KAJ4431859.1"/>
    </source>
</evidence>
<evidence type="ECO:0000313" key="2">
    <source>
        <dbReference type="Proteomes" id="UP001148838"/>
    </source>
</evidence>
<proteinExistence type="predicted"/>
<protein>
    <recommendedName>
        <fullName evidence="3">Transposable element Tc3 transposase</fullName>
    </recommendedName>
</protein>
<organism evidence="1 2">
    <name type="scientific">Periplaneta americana</name>
    <name type="common">American cockroach</name>
    <name type="synonym">Blatta americana</name>
    <dbReference type="NCBI Taxonomy" id="6978"/>
    <lineage>
        <taxon>Eukaryota</taxon>
        <taxon>Metazoa</taxon>
        <taxon>Ecdysozoa</taxon>
        <taxon>Arthropoda</taxon>
        <taxon>Hexapoda</taxon>
        <taxon>Insecta</taxon>
        <taxon>Pterygota</taxon>
        <taxon>Neoptera</taxon>
        <taxon>Polyneoptera</taxon>
        <taxon>Dictyoptera</taxon>
        <taxon>Blattodea</taxon>
        <taxon>Blattoidea</taxon>
        <taxon>Blattidae</taxon>
        <taxon>Blattinae</taxon>
        <taxon>Periplaneta</taxon>
    </lineage>
</organism>
<accession>A0ABQ8SCR5</accession>
<dbReference type="PANTHER" id="PTHR47326:SF1">
    <property type="entry name" value="HTH PSQ-TYPE DOMAIN-CONTAINING PROTEIN"/>
    <property type="match status" value="1"/>
</dbReference>
<dbReference type="Proteomes" id="UP001148838">
    <property type="component" value="Unassembled WGS sequence"/>
</dbReference>
<name>A0ABQ8SCR5_PERAM</name>
<dbReference type="Gene3D" id="3.30.420.10">
    <property type="entry name" value="Ribonuclease H-like superfamily/Ribonuclease H"/>
    <property type="match status" value="1"/>
</dbReference>
<sequence length="585" mass="68231">MEVRLSEVVISDVLVHFMFVLPYQPTYAAVVMRSKAIVTTELIGKRAIFLLVAVEQHPAELRVMKARIKVLTAARISKAIGLEVNPEKTKYMIMSRGQNIVRNGNIKIGDLSFEEVEKFKYLGAAVTNINDTLEEIKHRINMGNACYYSVEKLLSSSLLSKNVKVRIYKTVILPVVLYGYETWTLTLREEQRLKVFENKVLRKIFGTKRDEVTGEWRKLHNAGLHILFSSPDIIRNIKSRCLRWAGHVARMGESRNSYRVLVGRPEEKRSFGRPKRRWEDNIKMDLCELGYDDRDWINLAQDRDRWRAYADFGDNQRGVAPSRKIISVWVRQWRETGSVQNKARVRQKTARTPDNVERVRTALQRSPHRSVRRHSRIMNLSDRSVRRILHNDLYFHPYKLQVAQKLTVVNKALRVQCFQRMLQLFNTHNDFHSCLIMSDEANFCLNGYVNKQNFRYWAPQNPREIFERPLHSPKVVVWCAVATEGIIGPYFFEDDNGAAVTVNSERYNIMLTTFFLPELRRRNWNIQRLWFQQDGATSHTARVSVNTLRAAFPGRLISRLGDIQWPSVSPDLTAPDFFLWGYLKS</sequence>
<comment type="caution">
    <text evidence="1">The sequence shown here is derived from an EMBL/GenBank/DDBJ whole genome shotgun (WGS) entry which is preliminary data.</text>
</comment>